<gene>
    <name evidence="1" type="ORF">VNO77_08788</name>
</gene>
<protein>
    <submittedName>
        <fullName evidence="1">Uncharacterized protein</fullName>
    </submittedName>
</protein>
<dbReference type="EMBL" id="JAYMYQ010000002">
    <property type="protein sequence ID" value="KAK7350317.1"/>
    <property type="molecule type" value="Genomic_DNA"/>
</dbReference>
<evidence type="ECO:0000313" key="2">
    <source>
        <dbReference type="Proteomes" id="UP001367508"/>
    </source>
</evidence>
<name>A0AAN9ME54_CANGL</name>
<keyword evidence="2" id="KW-1185">Reference proteome</keyword>
<comment type="caution">
    <text evidence="1">The sequence shown here is derived from an EMBL/GenBank/DDBJ whole genome shotgun (WGS) entry which is preliminary data.</text>
</comment>
<accession>A0AAN9ME54</accession>
<proteinExistence type="predicted"/>
<dbReference type="AlphaFoldDB" id="A0AAN9ME54"/>
<sequence>MVVEVVVLGIPFHKLFCTCTIRKSLVILSVLGEIRVYEGVWYNISLHWSSGEGLEKLEKKSSIKITKNRSSSLGSSPCLLRPLYVKGLYDIVLGVLVEDVILEERSIGPSCSCLQKASFISGPHFHLGLSFFFAWNFYVAKTVRARNTEAFLYTIRVSHFSSGSGATCSGMNAHLGDFNLALSRATKSVWVENMVLLNGPILKKPMWVVNVVPVTFLLIQDRDFVGIFGVTNARRCYYTLELNQCLRDLVIPRTFLLLKLARDPTFKQNRGYYLIRDLLSSTCPLSSETYLALSME</sequence>
<reference evidence="1 2" key="1">
    <citation type="submission" date="2024-01" db="EMBL/GenBank/DDBJ databases">
        <title>The genomes of 5 underutilized Papilionoideae crops provide insights into root nodulation and disease resistanc.</title>
        <authorList>
            <person name="Jiang F."/>
        </authorList>
    </citation>
    <scope>NUCLEOTIDE SEQUENCE [LARGE SCALE GENOMIC DNA]</scope>
    <source>
        <strain evidence="1">LVBAO_FW01</strain>
        <tissue evidence="1">Leaves</tissue>
    </source>
</reference>
<evidence type="ECO:0000313" key="1">
    <source>
        <dbReference type="EMBL" id="KAK7350317.1"/>
    </source>
</evidence>
<organism evidence="1 2">
    <name type="scientific">Canavalia gladiata</name>
    <name type="common">Sword bean</name>
    <name type="synonym">Dolichos gladiatus</name>
    <dbReference type="NCBI Taxonomy" id="3824"/>
    <lineage>
        <taxon>Eukaryota</taxon>
        <taxon>Viridiplantae</taxon>
        <taxon>Streptophyta</taxon>
        <taxon>Embryophyta</taxon>
        <taxon>Tracheophyta</taxon>
        <taxon>Spermatophyta</taxon>
        <taxon>Magnoliopsida</taxon>
        <taxon>eudicotyledons</taxon>
        <taxon>Gunneridae</taxon>
        <taxon>Pentapetalae</taxon>
        <taxon>rosids</taxon>
        <taxon>fabids</taxon>
        <taxon>Fabales</taxon>
        <taxon>Fabaceae</taxon>
        <taxon>Papilionoideae</taxon>
        <taxon>50 kb inversion clade</taxon>
        <taxon>NPAAA clade</taxon>
        <taxon>indigoferoid/millettioid clade</taxon>
        <taxon>Phaseoleae</taxon>
        <taxon>Canavalia</taxon>
    </lineage>
</organism>
<dbReference type="Proteomes" id="UP001367508">
    <property type="component" value="Unassembled WGS sequence"/>
</dbReference>